<reference evidence="3" key="1">
    <citation type="journal article" date="2017" name="Front. Plant Sci.">
        <title>Climate Clever Clovers: New Paradigm to Reduce the Environmental Footprint of Ruminants by Breeding Low Methanogenic Forages Utilizing Haplotype Variation.</title>
        <authorList>
            <person name="Kaur P."/>
            <person name="Appels R."/>
            <person name="Bayer P.E."/>
            <person name="Keeble-Gagnere G."/>
            <person name="Wang J."/>
            <person name="Hirakawa H."/>
            <person name="Shirasawa K."/>
            <person name="Vercoe P."/>
            <person name="Stefanova K."/>
            <person name="Durmic Z."/>
            <person name="Nichols P."/>
            <person name="Revell C."/>
            <person name="Isobe S.N."/>
            <person name="Edwards D."/>
            <person name="Erskine W."/>
        </authorList>
    </citation>
    <scope>NUCLEOTIDE SEQUENCE [LARGE SCALE GENOMIC DNA]</scope>
    <source>
        <strain evidence="3">cv. Daliak</strain>
    </source>
</reference>
<accession>A0A2Z6M6C4</accession>
<name>A0A2Z6M6C4_TRISU</name>
<feature type="compositionally biased region" description="Polar residues" evidence="1">
    <location>
        <begin position="752"/>
        <end position="761"/>
    </location>
</feature>
<dbReference type="OrthoDB" id="1908091at2759"/>
<evidence type="ECO:0000313" key="2">
    <source>
        <dbReference type="EMBL" id="GAU25713.1"/>
    </source>
</evidence>
<feature type="compositionally biased region" description="Polar residues" evidence="1">
    <location>
        <begin position="500"/>
        <end position="522"/>
    </location>
</feature>
<evidence type="ECO:0000256" key="1">
    <source>
        <dbReference type="SAM" id="MobiDB-lite"/>
    </source>
</evidence>
<dbReference type="EMBL" id="DF973318">
    <property type="protein sequence ID" value="GAU25713.1"/>
    <property type="molecule type" value="Genomic_DNA"/>
</dbReference>
<organism evidence="2 3">
    <name type="scientific">Trifolium subterraneum</name>
    <name type="common">Subterranean clover</name>
    <dbReference type="NCBI Taxonomy" id="3900"/>
    <lineage>
        <taxon>Eukaryota</taxon>
        <taxon>Viridiplantae</taxon>
        <taxon>Streptophyta</taxon>
        <taxon>Embryophyta</taxon>
        <taxon>Tracheophyta</taxon>
        <taxon>Spermatophyta</taxon>
        <taxon>Magnoliopsida</taxon>
        <taxon>eudicotyledons</taxon>
        <taxon>Gunneridae</taxon>
        <taxon>Pentapetalae</taxon>
        <taxon>rosids</taxon>
        <taxon>fabids</taxon>
        <taxon>Fabales</taxon>
        <taxon>Fabaceae</taxon>
        <taxon>Papilionoideae</taxon>
        <taxon>50 kb inversion clade</taxon>
        <taxon>NPAAA clade</taxon>
        <taxon>Hologalegina</taxon>
        <taxon>IRL clade</taxon>
        <taxon>Trifolieae</taxon>
        <taxon>Trifolium</taxon>
    </lineage>
</organism>
<sequence>MLYKYPSQNATSRRRNFTGKKLDVYGDLEQKAKNLSAAFRNEFTKKNTEIISGFRVFEKEIDRYDYKFPSRKCEAPKEQLLCEPSKDELVTCGTSYYDGQEKKIEKMEDEKKAIEDNVISNKVIELKEDGQQKLMDLGICEIESNKRLESLIARRRARKQLTLEIENDLIETESITPSQIAPLLIAARMNPFDSPRAYDGIEMPGSAPSALRSPFDIPYEPFEEKPNLKGDGFDHDFIEGSESELQAPNPSNGEETIQEEEVKCKVDMFGMKIEEGDDVDTKNSMSYHESEPNLIPAVTNVERFSTLPPKPQDVIHDFPISSTNVTSLNDSLYESLSIPIDKNKEHMFFTNRLIRHTPSISLASDLQVEFSEIGSPTLTIDENHEDLWESNEVSDHDDILEENTDVENADDVNFMSSESNIHVDTPTYEMSSDHNLFGNVRQTGTSQYSSDVSTRWKRLIRLMDTRVDHLPQEILSENLEESNQTENLINTDQVMNEANNSADTEQDNTTDIGSNEEPQLSQVHHHRQGTVDEVSTITSSSSSSSSPRSVLHSPRKTTADQEMPQGVQQSDVVYVTQETGNGEGPVESMSQNIQPSMDDPNVESHNDDLIHSQDDTYPLENSIQESNMSSNMSNAEVPMVSPMLESSSEIHIENNEGKSQESLIQEASTQPFTNDDVVDTSSGNDFEGKNRNDLNENETKIHSSEEENYLKTVSKQVVEDHIEKQESEKGDTSEDKGNIVSEDSPLPMVIEVSTNDDNTLGESDEMKKNEVANKVSNIAHMNDPEGSTST</sequence>
<evidence type="ECO:0000313" key="3">
    <source>
        <dbReference type="Proteomes" id="UP000242715"/>
    </source>
</evidence>
<dbReference type="Proteomes" id="UP000242715">
    <property type="component" value="Unassembled WGS sequence"/>
</dbReference>
<dbReference type="PANTHER" id="PTHR33870">
    <property type="entry name" value="CARDIOMYOPATHY-ASSOCIATED PROTEIN"/>
    <property type="match status" value="1"/>
</dbReference>
<gene>
    <name evidence="2" type="ORF">TSUD_216420</name>
</gene>
<dbReference type="PANTHER" id="PTHR33870:SF25">
    <property type="entry name" value="PROTEIN, PUTATIVE-RELATED"/>
    <property type="match status" value="1"/>
</dbReference>
<dbReference type="AlphaFoldDB" id="A0A2Z6M6C4"/>
<protein>
    <submittedName>
        <fullName evidence="2">Uncharacterized protein</fullName>
    </submittedName>
</protein>
<feature type="compositionally biased region" description="Basic and acidic residues" evidence="1">
    <location>
        <begin position="717"/>
        <end position="737"/>
    </location>
</feature>
<feature type="region of interest" description="Disordered" evidence="1">
    <location>
        <begin position="500"/>
        <end position="567"/>
    </location>
</feature>
<feature type="compositionally biased region" description="Polar residues" evidence="1">
    <location>
        <begin position="669"/>
        <end position="684"/>
    </location>
</feature>
<keyword evidence="3" id="KW-1185">Reference proteome</keyword>
<feature type="region of interest" description="Disordered" evidence="1">
    <location>
        <begin position="669"/>
        <end position="790"/>
    </location>
</feature>
<feature type="compositionally biased region" description="Basic and acidic residues" evidence="1">
    <location>
        <begin position="686"/>
        <end position="709"/>
    </location>
</feature>
<proteinExistence type="predicted"/>